<keyword evidence="3" id="KW-0677">Repeat</keyword>
<dbReference type="Proteomes" id="UP000663836">
    <property type="component" value="Unassembled WGS sequence"/>
</dbReference>
<evidence type="ECO:0000313" key="7">
    <source>
        <dbReference type="EMBL" id="CAF0950852.1"/>
    </source>
</evidence>
<gene>
    <name evidence="8" type="ORF">JBS370_LOCUS16132</name>
    <name evidence="7" type="ORF">ZHD862_LOCUS9998</name>
</gene>
<dbReference type="InterPro" id="IPR019734">
    <property type="entry name" value="TPR_rpt"/>
</dbReference>
<feature type="region of interest" description="Disordered" evidence="6">
    <location>
        <begin position="368"/>
        <end position="390"/>
    </location>
</feature>
<dbReference type="SMART" id="SM00028">
    <property type="entry name" value="TPR"/>
    <property type="match status" value="7"/>
</dbReference>
<dbReference type="GO" id="GO:0005829">
    <property type="term" value="C:cytosol"/>
    <property type="evidence" value="ECO:0007669"/>
    <property type="project" value="TreeGrafter"/>
</dbReference>
<feature type="repeat" description="TPR" evidence="5">
    <location>
        <begin position="834"/>
        <end position="867"/>
    </location>
</feature>
<dbReference type="GO" id="GO:0006626">
    <property type="term" value="P:protein targeting to mitochondrion"/>
    <property type="evidence" value="ECO:0007669"/>
    <property type="project" value="TreeGrafter"/>
</dbReference>
<dbReference type="PANTHER" id="PTHR45984">
    <property type="entry name" value="RNA (RNA) POLYMERASE II ASSOCIATED PROTEIN HOMOLOG"/>
    <property type="match status" value="1"/>
</dbReference>
<keyword evidence="4 5" id="KW-0802">TPR repeat</keyword>
<dbReference type="PANTHER" id="PTHR45984:SF1">
    <property type="entry name" value="SPAG1 AXONEMAL DYNEIN ASSEMBLY FACTOR"/>
    <property type="match status" value="1"/>
</dbReference>
<feature type="region of interest" description="Disordered" evidence="6">
    <location>
        <begin position="170"/>
        <end position="205"/>
    </location>
</feature>
<comment type="caution">
    <text evidence="8">The sequence shown here is derived from an EMBL/GenBank/DDBJ whole genome shotgun (WGS) entry which is preliminary data.</text>
</comment>
<dbReference type="GO" id="GO:0005739">
    <property type="term" value="C:mitochondrion"/>
    <property type="evidence" value="ECO:0007669"/>
    <property type="project" value="TreeGrafter"/>
</dbReference>
<dbReference type="InterPro" id="IPR011990">
    <property type="entry name" value="TPR-like_helical_dom_sf"/>
</dbReference>
<dbReference type="InterPro" id="IPR051982">
    <property type="entry name" value="CiliaryAsmbly_MitoImport"/>
</dbReference>
<dbReference type="AlphaFoldDB" id="A0A819CZB0"/>
<feature type="repeat" description="TPR" evidence="5">
    <location>
        <begin position="249"/>
        <end position="282"/>
    </location>
</feature>
<reference evidence="8" key="1">
    <citation type="submission" date="2021-02" db="EMBL/GenBank/DDBJ databases">
        <authorList>
            <person name="Nowell W R."/>
        </authorList>
    </citation>
    <scope>NUCLEOTIDE SEQUENCE</scope>
</reference>
<dbReference type="Pfam" id="PF13174">
    <property type="entry name" value="TPR_6"/>
    <property type="match status" value="1"/>
</dbReference>
<feature type="compositionally biased region" description="Low complexity" evidence="6">
    <location>
        <begin position="129"/>
        <end position="138"/>
    </location>
</feature>
<dbReference type="SUPFAM" id="SSF48452">
    <property type="entry name" value="TPR-like"/>
    <property type="match status" value="2"/>
</dbReference>
<evidence type="ECO:0000256" key="4">
    <source>
        <dbReference type="ARBA" id="ARBA00022803"/>
    </source>
</evidence>
<evidence type="ECO:0000256" key="6">
    <source>
        <dbReference type="SAM" id="MobiDB-lite"/>
    </source>
</evidence>
<organism evidence="8 9">
    <name type="scientific">Rotaria sordida</name>
    <dbReference type="NCBI Taxonomy" id="392033"/>
    <lineage>
        <taxon>Eukaryota</taxon>
        <taxon>Metazoa</taxon>
        <taxon>Spiralia</taxon>
        <taxon>Gnathifera</taxon>
        <taxon>Rotifera</taxon>
        <taxon>Eurotatoria</taxon>
        <taxon>Bdelloidea</taxon>
        <taxon>Philodinida</taxon>
        <taxon>Philodinidae</taxon>
        <taxon>Rotaria</taxon>
    </lineage>
</organism>
<evidence type="ECO:0000256" key="5">
    <source>
        <dbReference type="PROSITE-ProRule" id="PRU00339"/>
    </source>
</evidence>
<feature type="compositionally biased region" description="Acidic residues" evidence="6">
    <location>
        <begin position="447"/>
        <end position="457"/>
    </location>
</feature>
<feature type="region of interest" description="Disordered" evidence="6">
    <location>
        <begin position="104"/>
        <end position="123"/>
    </location>
</feature>
<dbReference type="PROSITE" id="PS50005">
    <property type="entry name" value="TPR"/>
    <property type="match status" value="2"/>
</dbReference>
<dbReference type="EMBL" id="CAJNOT010000352">
    <property type="protein sequence ID" value="CAF0950852.1"/>
    <property type="molecule type" value="Genomic_DNA"/>
</dbReference>
<dbReference type="Pfam" id="PF00515">
    <property type="entry name" value="TPR_1"/>
    <property type="match status" value="2"/>
</dbReference>
<feature type="compositionally biased region" description="Acidic residues" evidence="6">
    <location>
        <begin position="368"/>
        <end position="378"/>
    </location>
</feature>
<feature type="region of interest" description="Disordered" evidence="6">
    <location>
        <begin position="442"/>
        <end position="511"/>
    </location>
</feature>
<evidence type="ECO:0000313" key="8">
    <source>
        <dbReference type="EMBL" id="CAF3815519.1"/>
    </source>
</evidence>
<feature type="region of interest" description="Disordered" evidence="6">
    <location>
        <begin position="129"/>
        <end position="149"/>
    </location>
</feature>
<evidence type="ECO:0000256" key="2">
    <source>
        <dbReference type="ARBA" id="ARBA00022490"/>
    </source>
</evidence>
<accession>A0A819CZB0</accession>
<keyword evidence="2" id="KW-0963">Cytoplasm</keyword>
<dbReference type="GO" id="GO:0031072">
    <property type="term" value="F:heat shock protein binding"/>
    <property type="evidence" value="ECO:0007669"/>
    <property type="project" value="TreeGrafter"/>
</dbReference>
<dbReference type="EMBL" id="CAJOBD010001595">
    <property type="protein sequence ID" value="CAF3815519.1"/>
    <property type="molecule type" value="Genomic_DNA"/>
</dbReference>
<comment type="subcellular location">
    <subcellularLocation>
        <location evidence="1">Cytoplasm</location>
    </subcellularLocation>
</comment>
<proteinExistence type="predicted"/>
<dbReference type="Proteomes" id="UP000663864">
    <property type="component" value="Unassembled WGS sequence"/>
</dbReference>
<evidence type="ECO:0000256" key="1">
    <source>
        <dbReference type="ARBA" id="ARBA00004496"/>
    </source>
</evidence>
<name>A0A819CZB0_9BILA</name>
<protein>
    <submittedName>
        <fullName evidence="8">Uncharacterized protein</fullName>
    </submittedName>
</protein>
<evidence type="ECO:0000256" key="3">
    <source>
        <dbReference type="ARBA" id="ARBA00022737"/>
    </source>
</evidence>
<sequence>MDDTTAALAGYTKKYNIPLSHFEHKYIQNCTDGKELERIYKELIGGEIGSFQDLEQLTLNRIRDIKPNSQILRKDKAPLDRSALPDEERQQLDDFLNQMKQKHRTSSIISKDHQNNGLDSVPIRSKSIISKTITPTTSAPVINSNGKQKRIVPRSYDEWGKLDQQLAEELNSDNEDDEVDDDEDDDNNNDKDEKTTNKSHPLNPIHEKSQRLHMAEQHRLNGNIAFKSNNYQQSIDLYTKSVMLDNTNPMAYMNRAIAYYKLNNYDASITDCSQILSTNPNHIKALFRRASCLIAKQQYDEAKRDLDILLTVDQENDEAKNLLKTIPTVQKTKGVRVPITEDDGDDEEEVNTQPSIAAPVKIPILEVEEEEEEEQEEQEQQKTTNESIQSMNIDIPQKSNIHSRPCIDPDEASPTMFDNHFQHCDNINQFQQNIHSQISSLDTGAIDNDDDDDDMALGDEASAGFTGNMSDDDGHISHNLNVSPTMDDDDPPELIDQKPLRTPPLTPPTKQIITSSTIDETTIYTINDNNNRKEFSAISNDDYNDLYDNNNTTTVSTTYSSYKQTSISSNPFETNDHFHNISTQQRSTITNSYNDQISNSNFSSTIQNWLRDSIKSQSNNRSSTFHDKLWSKSSRPSTLNCLYRDIQKYNGLNDVKNTTDASKKMLKNGVLDYHNHAEHIVSTLIICANCYLKANNYVHAIQYTSEALQYNKMDTDALICRARAFENEKNLLFSYADYARVPSTDYSHTLAQRACEKLAIELNKIEGKTWQEKLPKDNNDDERYLTYIKTKDEFSNKNQYDWYRERGNQLYLDACFVLAMQCYTYCIELKPEVASLYSNRAACYLKVFEPQKTIDDCNKALEIDPNNVRALYRKACAYKMSRNNQLYETTLKNLIKLQPNNQTVLAEYYTSRHEQIPRKMRRLRANLINTTTSKPSSSLSMSDMENSKSTIIIEENNNLSYEELEQIRIQKLPLFSANTLYEFGQKLNSLKSNDIKGQCSFILRLPTKGLCKITSSATSKLVQTIINACRIMVNAEKRYQQEHTSIILQFSYIKFCFDILLELTTLSRIDLELSMIDQHYRTSLNDLLSYYSSISSILHDVNKLDRLRK</sequence>
<evidence type="ECO:0000313" key="9">
    <source>
        <dbReference type="Proteomes" id="UP000663836"/>
    </source>
</evidence>
<dbReference type="Gene3D" id="1.25.40.10">
    <property type="entry name" value="Tetratricopeptide repeat domain"/>
    <property type="match status" value="3"/>
</dbReference>
<feature type="compositionally biased region" description="Acidic residues" evidence="6">
    <location>
        <begin position="170"/>
        <end position="187"/>
    </location>
</feature>